<evidence type="ECO:0000259" key="4">
    <source>
        <dbReference type="Pfam" id="PF19789"/>
    </source>
</evidence>
<feature type="compositionally biased region" description="Acidic residues" evidence="2">
    <location>
        <begin position="169"/>
        <end position="181"/>
    </location>
</feature>
<feature type="transmembrane region" description="Helical" evidence="3">
    <location>
        <begin position="277"/>
        <end position="297"/>
    </location>
</feature>
<feature type="compositionally biased region" description="Low complexity" evidence="2">
    <location>
        <begin position="69"/>
        <end position="90"/>
    </location>
</feature>
<dbReference type="Pfam" id="PF19789">
    <property type="entry name" value="DUF6273"/>
    <property type="match status" value="1"/>
</dbReference>
<name>C7N139_SLAHD</name>
<gene>
    <name evidence="5" type="ordered locus">Shel_22510</name>
</gene>
<feature type="domain" description="DUF6273" evidence="4">
    <location>
        <begin position="447"/>
        <end position="608"/>
    </location>
</feature>
<proteinExistence type="predicted"/>
<dbReference type="AlphaFoldDB" id="C7N139"/>
<dbReference type="eggNOG" id="COG3827">
    <property type="taxonomic scope" value="Bacteria"/>
</dbReference>
<feature type="compositionally biased region" description="Basic and acidic residues" evidence="2">
    <location>
        <begin position="91"/>
        <end position="103"/>
    </location>
</feature>
<feature type="compositionally biased region" description="Pro residues" evidence="2">
    <location>
        <begin position="185"/>
        <end position="199"/>
    </location>
</feature>
<dbReference type="InterPro" id="IPR046240">
    <property type="entry name" value="DUF6273"/>
</dbReference>
<dbReference type="STRING" id="471855.Shel_22510"/>
<evidence type="ECO:0000313" key="6">
    <source>
        <dbReference type="Proteomes" id="UP000002026"/>
    </source>
</evidence>
<evidence type="ECO:0000256" key="3">
    <source>
        <dbReference type="SAM" id="Phobius"/>
    </source>
</evidence>
<dbReference type="HOGENOM" id="CLU_448976_0_0_11"/>
<evidence type="ECO:0000256" key="1">
    <source>
        <dbReference type="SAM" id="Coils"/>
    </source>
</evidence>
<keyword evidence="3" id="KW-0472">Membrane</keyword>
<feature type="compositionally biased region" description="Acidic residues" evidence="2">
    <location>
        <begin position="104"/>
        <end position="132"/>
    </location>
</feature>
<reference evidence="5 6" key="1">
    <citation type="journal article" date="2009" name="Stand. Genomic Sci.">
        <title>Complete genome sequence of Slackia heliotrinireducens type strain (RHS 1).</title>
        <authorList>
            <person name="Pukall R."/>
            <person name="Lapidus A."/>
            <person name="Nolan M."/>
            <person name="Copeland A."/>
            <person name="Glavina Del Rio T."/>
            <person name="Lucas S."/>
            <person name="Chen F."/>
            <person name="Tice H."/>
            <person name="Cheng J.F."/>
            <person name="Chertkov O."/>
            <person name="Bruce D."/>
            <person name="Goodwin L."/>
            <person name="Kuske C."/>
            <person name="Brettin T."/>
            <person name="Detter J.C."/>
            <person name="Han C."/>
            <person name="Pitluck S."/>
            <person name="Pati A."/>
            <person name="Mavrommatis K."/>
            <person name="Ivanova N."/>
            <person name="Ovchinnikova G."/>
            <person name="Chen A."/>
            <person name="Palaniappan K."/>
            <person name="Schneider S."/>
            <person name="Rohde M."/>
            <person name="Chain P."/>
            <person name="D'haeseleer P."/>
            <person name="Goker M."/>
            <person name="Bristow J."/>
            <person name="Eisen J.A."/>
            <person name="Markowitz V."/>
            <person name="Kyrpides N.C."/>
            <person name="Klenk H.P."/>
            <person name="Hugenholtz P."/>
        </authorList>
    </citation>
    <scope>NUCLEOTIDE SEQUENCE [LARGE SCALE GENOMIC DNA]</scope>
    <source>
        <strain evidence="6">ATCC 29202 / DSM 20476 / NCTC 11029 / RHS 1</strain>
    </source>
</reference>
<protein>
    <recommendedName>
        <fullName evidence="4">DUF6273 domain-containing protein</fullName>
    </recommendedName>
</protein>
<accession>C7N139</accession>
<evidence type="ECO:0000256" key="2">
    <source>
        <dbReference type="SAM" id="MobiDB-lite"/>
    </source>
</evidence>
<dbReference type="EMBL" id="CP001684">
    <property type="protein sequence ID" value="ACV23261.1"/>
    <property type="molecule type" value="Genomic_DNA"/>
</dbReference>
<dbReference type="Proteomes" id="UP000002026">
    <property type="component" value="Chromosome"/>
</dbReference>
<feature type="compositionally biased region" description="Acidic residues" evidence="2">
    <location>
        <begin position="200"/>
        <end position="215"/>
    </location>
</feature>
<dbReference type="RefSeq" id="WP_012799361.1">
    <property type="nucleotide sequence ID" value="NC_013165.1"/>
</dbReference>
<evidence type="ECO:0000313" key="5">
    <source>
        <dbReference type="EMBL" id="ACV23261.1"/>
    </source>
</evidence>
<keyword evidence="3" id="KW-1133">Transmembrane helix</keyword>
<organism evidence="5 6">
    <name type="scientific">Slackia heliotrinireducens (strain ATCC 29202 / DSM 20476 / NCTC 11029 / RHS 1)</name>
    <name type="common">Peptococcus heliotrinreducens</name>
    <dbReference type="NCBI Taxonomy" id="471855"/>
    <lineage>
        <taxon>Bacteria</taxon>
        <taxon>Bacillati</taxon>
        <taxon>Actinomycetota</taxon>
        <taxon>Coriobacteriia</taxon>
        <taxon>Eggerthellales</taxon>
        <taxon>Eggerthellaceae</taxon>
        <taxon>Slackia</taxon>
    </lineage>
</organism>
<feature type="coiled-coil region" evidence="1">
    <location>
        <begin position="296"/>
        <end position="347"/>
    </location>
</feature>
<keyword evidence="3" id="KW-0812">Transmembrane</keyword>
<keyword evidence="6" id="KW-1185">Reference proteome</keyword>
<keyword evidence="1" id="KW-0175">Coiled coil</keyword>
<feature type="region of interest" description="Disordered" evidence="2">
    <location>
        <begin position="44"/>
        <end position="215"/>
    </location>
</feature>
<sequence length="608" mass="65119">MKRFECQEELCEEADCSNCPLSVEDEDDDVVVMGKHASFAPVDVLRANSPVVELDPEPPAASEPEAEPEATVKPEPAAEPEPVVEPAHAVESVREPEYERESESEPVPVDEPEPEPESEPVDSAEPEPESELEAMSGADTELGADLEAEPESAVDSTPELVTASRPEPESEAEPEPEAEVEPEPKPAPEPAPEPKPAPETEPEPAPEPEEESSDGEFYDGLEVIDSASAVAMLPSQAHNVRLDATGSDLLGGGGNPFRFSESPDAKAAKRFSRANHWLIGALGVALVAAVALAIMLGSARSQNAQLQDDLNEAQATLSAIEQEQEAAAAAEAEAAAAEEQAAAEAEAPAVEVRDSVDDYSWDELSELSTMISEASSDADAIALAAEYHLCAKDGTLDGSQVKHVTLEDGTEASVCIVGFRHDQKHGAAGTAGITFQFVDSVSQFAMNDYGTNYGGWADSDMRSWLNSEMYLRLPSDLRNVVVEVEKATNNEGSASDRSCVSITSDKLWLLSLVEIIGISGEEAYWACDIFNVEGSQYPLYEFTGINAFYTDEQCASIVKNFDGYPASWWLRSSRPGSGSEFYYVTSEGIPDYAQYAGNYVGVAPCFCV</sequence>
<feature type="compositionally biased region" description="Acidic residues" evidence="2">
    <location>
        <begin position="142"/>
        <end position="152"/>
    </location>
</feature>
<dbReference type="KEGG" id="shi:Shel_22510"/>